<keyword evidence="4" id="KW-1185">Reference proteome</keyword>
<evidence type="ECO:0000256" key="2">
    <source>
        <dbReference type="SAM" id="SignalP"/>
    </source>
</evidence>
<evidence type="ECO:0000313" key="3">
    <source>
        <dbReference type="EMBL" id="MFD1142471.1"/>
    </source>
</evidence>
<feature type="signal peptide" evidence="2">
    <location>
        <begin position="1"/>
        <end position="19"/>
    </location>
</feature>
<feature type="chain" id="PRO_5047069330" evidence="2">
    <location>
        <begin position="20"/>
        <end position="316"/>
    </location>
</feature>
<feature type="compositionally biased region" description="Polar residues" evidence="1">
    <location>
        <begin position="25"/>
        <end position="36"/>
    </location>
</feature>
<gene>
    <name evidence="3" type="ORF">ACFQ4C_15200</name>
</gene>
<protein>
    <submittedName>
        <fullName evidence="3">Toxin-antitoxin system YwqK family antitoxin</fullName>
    </submittedName>
</protein>
<keyword evidence="2" id="KW-0732">Signal</keyword>
<dbReference type="SUPFAM" id="SSF82185">
    <property type="entry name" value="Histone H3 K4-specific methyltransferase SET7/9 N-terminal domain"/>
    <property type="match status" value="1"/>
</dbReference>
<evidence type="ECO:0000256" key="1">
    <source>
        <dbReference type="SAM" id="MobiDB-lite"/>
    </source>
</evidence>
<reference evidence="4" key="1">
    <citation type="journal article" date="2019" name="Int. J. Syst. Evol. Microbiol.">
        <title>The Global Catalogue of Microorganisms (GCM) 10K type strain sequencing project: providing services to taxonomists for standard genome sequencing and annotation.</title>
        <authorList>
            <consortium name="The Broad Institute Genomics Platform"/>
            <consortium name="The Broad Institute Genome Sequencing Center for Infectious Disease"/>
            <person name="Wu L."/>
            <person name="Ma J."/>
        </authorList>
    </citation>
    <scope>NUCLEOTIDE SEQUENCE [LARGE SCALE GENOMIC DNA]</scope>
    <source>
        <strain evidence="4">CCUG 55608</strain>
    </source>
</reference>
<proteinExistence type="predicted"/>
<name>A0ABW3QI13_9BACT</name>
<evidence type="ECO:0000313" key="4">
    <source>
        <dbReference type="Proteomes" id="UP001597116"/>
    </source>
</evidence>
<dbReference type="Gene3D" id="3.90.930.1">
    <property type="match status" value="1"/>
</dbReference>
<comment type="caution">
    <text evidence="3">The sequence shown here is derived from an EMBL/GenBank/DDBJ whole genome shotgun (WGS) entry which is preliminary data.</text>
</comment>
<dbReference type="Proteomes" id="UP001597116">
    <property type="component" value="Unassembled WGS sequence"/>
</dbReference>
<sequence>MKQVTLIGVLLVSWQVVTAQTTTSPVQNSFTTSQAPVTGKSPKDDKKGPSLVPSGVETLVSETLPDLGLKVKQFKKDQKDKSERRKKQKLLRTEYEGIPIVEQYTKFGSGDRTIIEKFTVLKQYRDPNPYVRETYWFDPKAQRVSSSLIKDKDKVMILHGPYKRYQNGILLEEGYYYIGAKDGRWEKYDANYMLLDKQKWNRGFPTESEITYYDSAHTKVKEVLPKEFGKIHGQYLAFYEGGQLAAEGKYDHGMKVGRWTEYYQYRRQRKKITQHARDRWTEEFEPYVISEWDERGKVTYERPKEKEKELAEDSDQ</sequence>
<dbReference type="EMBL" id="JBHTLP010000008">
    <property type="protein sequence ID" value="MFD1142471.1"/>
    <property type="molecule type" value="Genomic_DNA"/>
</dbReference>
<feature type="region of interest" description="Disordered" evidence="1">
    <location>
        <begin position="25"/>
        <end position="52"/>
    </location>
</feature>
<dbReference type="RefSeq" id="WP_265992960.1">
    <property type="nucleotide sequence ID" value="NZ_CP110973.1"/>
</dbReference>
<accession>A0ABW3QI13</accession>
<organism evidence="3 4">
    <name type="scientific">Larkinella insperata</name>
    <dbReference type="NCBI Taxonomy" id="332158"/>
    <lineage>
        <taxon>Bacteria</taxon>
        <taxon>Pseudomonadati</taxon>
        <taxon>Bacteroidota</taxon>
        <taxon>Cytophagia</taxon>
        <taxon>Cytophagales</taxon>
        <taxon>Spirosomataceae</taxon>
        <taxon>Larkinella</taxon>
    </lineage>
</organism>